<dbReference type="AlphaFoldDB" id="A0ABD5U693"/>
<protein>
    <recommendedName>
        <fullName evidence="4">Major facilitator superfamily (MFS) profile domain-containing protein</fullName>
    </recommendedName>
</protein>
<dbReference type="EMBL" id="JBHSXM010000001">
    <property type="protein sequence ID" value="MFC6835896.1"/>
    <property type="molecule type" value="Genomic_DNA"/>
</dbReference>
<reference evidence="2 3" key="1">
    <citation type="journal article" date="2019" name="Int. J. Syst. Evol. Microbiol.">
        <title>The Global Catalogue of Microorganisms (GCM) 10K type strain sequencing project: providing services to taxonomists for standard genome sequencing and annotation.</title>
        <authorList>
            <consortium name="The Broad Institute Genomics Platform"/>
            <consortium name="The Broad Institute Genome Sequencing Center for Infectious Disease"/>
            <person name="Wu L."/>
            <person name="Ma J."/>
        </authorList>
    </citation>
    <scope>NUCLEOTIDE SEQUENCE [LARGE SCALE GENOMIC DNA]</scope>
    <source>
        <strain evidence="2 3">PSRA2</strain>
    </source>
</reference>
<accession>A0ABD5U693</accession>
<proteinExistence type="predicted"/>
<sequence length="75" mass="7760">MHEETTRSVGTLALALLFGGVVGFALLVTYSLAVAYGAGTLETVRVAWAVLLVLVGCAVVLVGIGGRSRRGGTWR</sequence>
<name>A0ABD5U693_9EURY</name>
<keyword evidence="1" id="KW-1133">Transmembrane helix</keyword>
<feature type="transmembrane region" description="Helical" evidence="1">
    <location>
        <begin position="46"/>
        <end position="66"/>
    </location>
</feature>
<evidence type="ECO:0000256" key="1">
    <source>
        <dbReference type="SAM" id="Phobius"/>
    </source>
</evidence>
<feature type="transmembrane region" description="Helical" evidence="1">
    <location>
        <begin position="12"/>
        <end position="34"/>
    </location>
</feature>
<keyword evidence="3" id="KW-1185">Reference proteome</keyword>
<keyword evidence="1" id="KW-0812">Transmembrane</keyword>
<keyword evidence="1" id="KW-0472">Membrane</keyword>
<evidence type="ECO:0008006" key="4">
    <source>
        <dbReference type="Google" id="ProtNLM"/>
    </source>
</evidence>
<dbReference type="RefSeq" id="WP_304447591.1">
    <property type="nucleotide sequence ID" value="NZ_JARRAH010000001.1"/>
</dbReference>
<evidence type="ECO:0000313" key="3">
    <source>
        <dbReference type="Proteomes" id="UP001596406"/>
    </source>
</evidence>
<evidence type="ECO:0000313" key="2">
    <source>
        <dbReference type="EMBL" id="MFC6835896.1"/>
    </source>
</evidence>
<dbReference type="Proteomes" id="UP001596406">
    <property type="component" value="Unassembled WGS sequence"/>
</dbReference>
<organism evidence="2 3">
    <name type="scientific">Halomarina ordinaria</name>
    <dbReference type="NCBI Taxonomy" id="3033939"/>
    <lineage>
        <taxon>Archaea</taxon>
        <taxon>Methanobacteriati</taxon>
        <taxon>Methanobacteriota</taxon>
        <taxon>Stenosarchaea group</taxon>
        <taxon>Halobacteria</taxon>
        <taxon>Halobacteriales</taxon>
        <taxon>Natronomonadaceae</taxon>
        <taxon>Halomarina</taxon>
    </lineage>
</organism>
<gene>
    <name evidence="2" type="ORF">ACFQHK_05165</name>
</gene>
<comment type="caution">
    <text evidence="2">The sequence shown here is derived from an EMBL/GenBank/DDBJ whole genome shotgun (WGS) entry which is preliminary data.</text>
</comment>